<gene>
    <name evidence="1" type="ORF">PV328_011967</name>
</gene>
<protein>
    <submittedName>
        <fullName evidence="1">Uncharacterized protein</fullName>
    </submittedName>
</protein>
<evidence type="ECO:0000313" key="2">
    <source>
        <dbReference type="Proteomes" id="UP001168990"/>
    </source>
</evidence>
<dbReference type="AlphaFoldDB" id="A0AA39KPV1"/>
<comment type="caution">
    <text evidence="1">The sequence shown here is derived from an EMBL/GenBank/DDBJ whole genome shotgun (WGS) entry which is preliminary data.</text>
</comment>
<accession>A0AA39KPV1</accession>
<dbReference type="Proteomes" id="UP001168990">
    <property type="component" value="Unassembled WGS sequence"/>
</dbReference>
<organism evidence="1 2">
    <name type="scientific">Microctonus aethiopoides</name>
    <dbReference type="NCBI Taxonomy" id="144406"/>
    <lineage>
        <taxon>Eukaryota</taxon>
        <taxon>Metazoa</taxon>
        <taxon>Ecdysozoa</taxon>
        <taxon>Arthropoda</taxon>
        <taxon>Hexapoda</taxon>
        <taxon>Insecta</taxon>
        <taxon>Pterygota</taxon>
        <taxon>Neoptera</taxon>
        <taxon>Endopterygota</taxon>
        <taxon>Hymenoptera</taxon>
        <taxon>Apocrita</taxon>
        <taxon>Ichneumonoidea</taxon>
        <taxon>Braconidae</taxon>
        <taxon>Euphorinae</taxon>
        <taxon>Microctonus</taxon>
    </lineage>
</organism>
<evidence type="ECO:0000313" key="1">
    <source>
        <dbReference type="EMBL" id="KAK0169493.1"/>
    </source>
</evidence>
<sequence length="108" mass="13298">MSQKILKKKLLAIFVLEAEGMLREPVNRQHWVHPFFSQRDSMEKFQRFYENIRLYNEKFFQYYRMSIKSFDELVKILRPHITKENTQFRNSISAEERLTVTLRYVEMS</sequence>
<proteinExistence type="predicted"/>
<reference evidence="1" key="1">
    <citation type="journal article" date="2023" name="bioRxiv">
        <title>Scaffold-level genome assemblies of two parasitoid biocontrol wasps reveal the parthenogenesis mechanism and an associated novel virus.</title>
        <authorList>
            <person name="Inwood S."/>
            <person name="Skelly J."/>
            <person name="Guhlin J."/>
            <person name="Harrop T."/>
            <person name="Goldson S."/>
            <person name="Dearden P."/>
        </authorList>
    </citation>
    <scope>NUCLEOTIDE SEQUENCE</scope>
    <source>
        <strain evidence="1">Irish</strain>
        <tissue evidence="1">Whole body</tissue>
    </source>
</reference>
<name>A0AA39KPV1_9HYME</name>
<dbReference type="EMBL" id="JAQQBS010000253">
    <property type="protein sequence ID" value="KAK0169493.1"/>
    <property type="molecule type" value="Genomic_DNA"/>
</dbReference>
<reference evidence="1" key="2">
    <citation type="submission" date="2023-03" db="EMBL/GenBank/DDBJ databases">
        <authorList>
            <person name="Inwood S.N."/>
            <person name="Skelly J.G."/>
            <person name="Guhlin J."/>
            <person name="Harrop T.W.R."/>
            <person name="Goldson S.G."/>
            <person name="Dearden P.K."/>
        </authorList>
    </citation>
    <scope>NUCLEOTIDE SEQUENCE</scope>
    <source>
        <strain evidence="1">Irish</strain>
        <tissue evidence="1">Whole body</tissue>
    </source>
</reference>
<keyword evidence="2" id="KW-1185">Reference proteome</keyword>